<gene>
    <name evidence="2" type="ORF">OHA22_20730</name>
</gene>
<dbReference type="InterPro" id="IPR032494">
    <property type="entry name" value="Phage_TTP_N"/>
</dbReference>
<proteinExistence type="predicted"/>
<evidence type="ECO:0000259" key="1">
    <source>
        <dbReference type="Pfam" id="PF16461"/>
    </source>
</evidence>
<organism evidence="2">
    <name type="scientific">Streptomyces sp. NBC_00093</name>
    <dbReference type="NCBI Taxonomy" id="2975649"/>
    <lineage>
        <taxon>Bacteria</taxon>
        <taxon>Bacillati</taxon>
        <taxon>Actinomycetota</taxon>
        <taxon>Actinomycetes</taxon>
        <taxon>Kitasatosporales</taxon>
        <taxon>Streptomycetaceae</taxon>
        <taxon>Streptomyces</taxon>
    </lineage>
</organism>
<sequence length="144" mass="15705">MAGLDAFGTQFKRDATGAGSFVTIANVPDISGPSRSREAIEVTAHDSPDQYREFVKGLKDGGEVELTINYDPGAATHQALDDDFEEKDLRDYQVVVLPGEPDEHTWDFSALITDLGDEFPHDDKMERTVTFKISGKPTLTATGA</sequence>
<accession>A0AAU1ZZI8</accession>
<reference evidence="2" key="1">
    <citation type="submission" date="2022-10" db="EMBL/GenBank/DDBJ databases">
        <title>The complete genomes of actinobacterial strains from the NBC collection.</title>
        <authorList>
            <person name="Joergensen T.S."/>
            <person name="Alvarez Arevalo M."/>
            <person name="Sterndorff E.B."/>
            <person name="Faurdal D."/>
            <person name="Vuksanovic O."/>
            <person name="Mourched A.-S."/>
            <person name="Charusanti P."/>
            <person name="Shaw S."/>
            <person name="Blin K."/>
            <person name="Weber T."/>
        </authorList>
    </citation>
    <scope>NUCLEOTIDE SEQUENCE</scope>
    <source>
        <strain evidence="2">NBC_00093</strain>
    </source>
</reference>
<feature type="domain" description="Lambda phage tail tube protein N-terminal" evidence="1">
    <location>
        <begin position="19"/>
        <end position="140"/>
    </location>
</feature>
<name>A0AAU1ZZI8_9ACTN</name>
<dbReference type="EMBL" id="CP108222">
    <property type="protein sequence ID" value="WTT17793.1"/>
    <property type="molecule type" value="Genomic_DNA"/>
</dbReference>
<dbReference type="AlphaFoldDB" id="A0AAU1ZZI8"/>
<protein>
    <submittedName>
        <fullName evidence="2">Phage tail tube protein</fullName>
    </submittedName>
</protein>
<dbReference type="Pfam" id="PF16461">
    <property type="entry name" value="Phage_TTP_12"/>
    <property type="match status" value="1"/>
</dbReference>
<evidence type="ECO:0000313" key="2">
    <source>
        <dbReference type="EMBL" id="WTT17793.1"/>
    </source>
</evidence>
<dbReference type="Gene3D" id="4.10.410.40">
    <property type="match status" value="1"/>
</dbReference>